<dbReference type="SMART" id="SM00248">
    <property type="entry name" value="ANK"/>
    <property type="match status" value="26"/>
</dbReference>
<dbReference type="PANTHER" id="PTHR24123">
    <property type="entry name" value="ANKYRIN REPEAT-CONTAINING"/>
    <property type="match status" value="1"/>
</dbReference>
<dbReference type="SUPFAM" id="SSF52540">
    <property type="entry name" value="P-loop containing nucleoside triphosphate hydrolases"/>
    <property type="match status" value="1"/>
</dbReference>
<accession>A0A2K0T2N2</accession>
<dbReference type="PROSITE" id="PS50297">
    <property type="entry name" value="ANK_REP_REGION"/>
    <property type="match status" value="6"/>
</dbReference>
<feature type="repeat" description="ANK" evidence="3">
    <location>
        <begin position="1258"/>
        <end position="1290"/>
    </location>
</feature>
<evidence type="ECO:0000259" key="4">
    <source>
        <dbReference type="Pfam" id="PF24883"/>
    </source>
</evidence>
<evidence type="ECO:0000256" key="1">
    <source>
        <dbReference type="ARBA" id="ARBA00022737"/>
    </source>
</evidence>
<dbReference type="EMBL" id="MTYH01000075">
    <property type="protein sequence ID" value="PNP39803.1"/>
    <property type="molecule type" value="Genomic_DNA"/>
</dbReference>
<dbReference type="InterPro" id="IPR051165">
    <property type="entry name" value="Multifunctional_ANK_Repeat"/>
</dbReference>
<reference evidence="5 6" key="1">
    <citation type="submission" date="2017-02" db="EMBL/GenBank/DDBJ databases">
        <title>Genomes of Trichoderma spp. with biocontrol activity.</title>
        <authorList>
            <person name="Gardiner D."/>
            <person name="Kazan K."/>
            <person name="Vos C."/>
            <person name="Harvey P."/>
        </authorList>
    </citation>
    <scope>NUCLEOTIDE SEQUENCE [LARGE SCALE GENOMIC DNA]</scope>
    <source>
        <strain evidence="5 6">A5MH</strain>
    </source>
</reference>
<feature type="repeat" description="ANK" evidence="3">
    <location>
        <begin position="1606"/>
        <end position="1644"/>
    </location>
</feature>
<dbReference type="InterPro" id="IPR056884">
    <property type="entry name" value="NPHP3-like_N"/>
</dbReference>
<dbReference type="SUPFAM" id="SSF48403">
    <property type="entry name" value="Ankyrin repeat"/>
    <property type="match status" value="5"/>
</dbReference>
<evidence type="ECO:0000313" key="6">
    <source>
        <dbReference type="Proteomes" id="UP000236546"/>
    </source>
</evidence>
<dbReference type="Pfam" id="PF12796">
    <property type="entry name" value="Ank_2"/>
    <property type="match status" value="3"/>
</dbReference>
<dbReference type="Proteomes" id="UP000236546">
    <property type="component" value="Unassembled WGS sequence"/>
</dbReference>
<dbReference type="Gene3D" id="1.25.40.20">
    <property type="entry name" value="Ankyrin repeat-containing domain"/>
    <property type="match status" value="9"/>
</dbReference>
<dbReference type="InterPro" id="IPR002110">
    <property type="entry name" value="Ankyrin_rpt"/>
</dbReference>
<proteinExistence type="predicted"/>
<feature type="repeat" description="ANK" evidence="3">
    <location>
        <begin position="885"/>
        <end position="916"/>
    </location>
</feature>
<evidence type="ECO:0000313" key="5">
    <source>
        <dbReference type="EMBL" id="PNP39803.1"/>
    </source>
</evidence>
<feature type="repeat" description="ANK" evidence="3">
    <location>
        <begin position="1570"/>
        <end position="1605"/>
    </location>
</feature>
<gene>
    <name evidence="5" type="ORF">TGAMA5MH_08322</name>
</gene>
<organism evidence="5 6">
    <name type="scientific">Trichoderma gamsii</name>
    <dbReference type="NCBI Taxonomy" id="398673"/>
    <lineage>
        <taxon>Eukaryota</taxon>
        <taxon>Fungi</taxon>
        <taxon>Dikarya</taxon>
        <taxon>Ascomycota</taxon>
        <taxon>Pezizomycotina</taxon>
        <taxon>Sordariomycetes</taxon>
        <taxon>Hypocreomycetidae</taxon>
        <taxon>Hypocreales</taxon>
        <taxon>Hypocreaceae</taxon>
        <taxon>Trichoderma</taxon>
    </lineage>
</organism>
<keyword evidence="1" id="KW-0677">Repeat</keyword>
<feature type="repeat" description="ANK" evidence="3">
    <location>
        <begin position="590"/>
        <end position="622"/>
    </location>
</feature>
<dbReference type="PRINTS" id="PR01415">
    <property type="entry name" value="ANKYRIN"/>
</dbReference>
<dbReference type="InterPro" id="IPR036770">
    <property type="entry name" value="Ankyrin_rpt-contain_sf"/>
</dbReference>
<feature type="domain" description="Nephrocystin 3-like N-terminal" evidence="4">
    <location>
        <begin position="65"/>
        <end position="238"/>
    </location>
</feature>
<protein>
    <recommendedName>
        <fullName evidence="4">Nephrocystin 3-like N-terminal domain-containing protein</fullName>
    </recommendedName>
</protein>
<feature type="repeat" description="ANK" evidence="3">
    <location>
        <begin position="623"/>
        <end position="655"/>
    </location>
</feature>
<keyword evidence="2 3" id="KW-0040">ANK repeat</keyword>
<dbReference type="Pfam" id="PF00023">
    <property type="entry name" value="Ank"/>
    <property type="match status" value="2"/>
</dbReference>
<dbReference type="PANTHER" id="PTHR24123:SF33">
    <property type="entry name" value="PROTEIN HOS4"/>
    <property type="match status" value="1"/>
</dbReference>
<dbReference type="Pfam" id="PF24883">
    <property type="entry name" value="NPHP3_N"/>
    <property type="match status" value="1"/>
</dbReference>
<sequence length="2109" mass="233504">MDGVADSDLDQTFEIVERDTVPAPPSQQSDSYKERLSTLLKWLQPTDFLSPGSEFMKHLHSYVTGTGDWIQKSPVFHAWIGSDSNTDSSRGHELHGSSCLHVRGLAGSGKSVISATTVRQLQETGSIVLFFFFRQIVEKNHSANYLIRDFAAQLLPHCPALVTTLTTISQDHAISGSESSLVWPALVEALTTGITNNVYCVVDALDEMDDGDFEGMTHRLFELGTAAPGNVRVMVTSRPLPKIEQELSNSKIVKLKLDPALLYPDVARYVDARMATLDPPLSHEKNEMVKQTICERAKGLFLHARLVADNLAEGLRDRHITEETLPDSLDRLPSTLQEVYEGMLKEHAHRSGITAEQQAKVLMCVTHASRPLRLIELGSLLSNMLQISLGQGKDLVRQSCGRLLELLEDESVSVIHHSFTEFLHDATRKKNVDAFPVLDDTTSHEMLSVLLLEFLDGCPHFDVNLDDHREANYDNHTWERKERKRRDDLVTDLRVTHPLVSYAAENLAFHFKKASTQPLAAVKEALTRYLCPGKPAFETMILMNWRGRLSASFNVFHLATAVRPPLAMPLEVVEIFAATEPTLLDAHDSDGRTPLSYAAENGHNDIAQFLLAKGANAQSGGSQGRTPLHWAALKGHPRIVQLLLAAGVDPLIKTFPVLEEYDSYDQYFKRYSEEEAESQRETALAFAFRGDNPGVIQAFMPFIPPAEVNKCFHQVDNVENIEAILNTGKVDIECFRDGKTRLFRAAERHSLDLIKLLLKHGADPNRRSARESIYTYGEISLQVDNEQGPTPLHAFCSPDDRCVLMKGDVNKAEECVRVLVAAGADVNATMRGERSLNGHNLTPLHLAVLKTDTTFGYWGSLDKSEEILTRALLLQGADPNTRTDTGETPMHLANPEKPQLLDLLVEFGADINAVNEMGRTPLLEIIKKMGHFFASFSLFKLKADAVTFQKFLDLGADVHATDNNGDNVFHHIMHSIEFFSDAKFFPFIQQLLNSGVDINQRNRKGHPPVWKYRQCDRTDGGNRTDNDEELLRMLVGAGMDLSIRDLKKGTTILGVVGGRFKENNVMQMFIRLGAQLSTGDDESLLHDATKGYKKDADWFRYMISIGTKPDVLGPGGDTLIHSVLRSAGDESKFLDIIQVLVEAGVSPLTKNEKGETALHVVRSTKILERVLKSPLFKDLDLNQRDANGFAPLHHAVSLGEIAVKALLRAGADPTILAAVDLSSLHVACREGAASIISLLLSEYRSRGVLEKYVNLLGEGMAPLHYACRSGRPESVWELLRNGADPWLLDVDGLMPLHSLADFDEVEDLWRRRRIQAADIITMLQQAGVDLNVEAVVEDDDGNTKTVTPIDKAVEEKSWDMVRALLTRGVKARESHLQSPDFILATDRPKAAEKARDVSSALPSPQHGTLLRGRWSVLYEKHRPLSEEKLYYLADGQAILDIQAKVGDEGHSLDQVDPLKYALEDGDYDSIKEYAILGGDVLALDGSEDNTLLHLLVEGGHADLLEYFADKVHLFEAQDWVQTDEENCGTLLGTACERDLPSLHIIKLLVEKIGVDVNAVYNRRGYCYKIRGGTALHILASGNRFWQIEALEYLLSKGANIEALNKDGMTPLLAALDQSWPDGHWREETVKVLLRHGADVNATVRETEESRGYTNGLSALELSDRGELTRLLIENGADTRRVPGLIARMVVKWHDPLQIGVLLEAGLDPNELPTPKTEKEDVRYALHEACRPDTTAGTYMYSEAEVRSRKAAITGLLLSSGADPFATYLHGRCLLHSIIEDQGQLDNVLPRLSQTDINRKESQHGRSLLTVACVPTVRVGPPTYGREPPCPSIVPSSVLGLLGKGADALAVDDEGRTPLHWLCTLPGRYDEEQRQALVTLIEHGSAAVRMADKQGRKPFHLALAAYSDRSQESLFAIKHLISAGTDVSEPDPVTSNSILHQLAPRLVGHAERAAEATKLFRGLSSTLDINARNNLGETPVMSFAAAGWEGTRDPTRKVSHPKYAIANDVNHAAALSIFVDLGADLMAVDARGQTLLHITARREIPTDGSDWDQRDDAISAFEKLMELGVDPRREDVELRTAIDVAVARNVRGIMKLFREKAEKKVEESNS</sequence>
<evidence type="ECO:0000256" key="3">
    <source>
        <dbReference type="PROSITE-ProRule" id="PRU00023"/>
    </source>
</evidence>
<dbReference type="InterPro" id="IPR027417">
    <property type="entry name" value="P-loop_NTPase"/>
</dbReference>
<dbReference type="OrthoDB" id="21416at2759"/>
<comment type="caution">
    <text evidence="5">The sequence shown here is derived from an EMBL/GenBank/DDBJ whole genome shotgun (WGS) entry which is preliminary data.</text>
</comment>
<feature type="repeat" description="ANK" evidence="3">
    <location>
        <begin position="737"/>
        <end position="769"/>
    </location>
</feature>
<dbReference type="PROSITE" id="PS50088">
    <property type="entry name" value="ANK_REPEAT"/>
    <property type="match status" value="7"/>
</dbReference>
<name>A0A2K0T2N2_9HYPO</name>
<dbReference type="Gene3D" id="3.40.50.300">
    <property type="entry name" value="P-loop containing nucleotide triphosphate hydrolases"/>
    <property type="match status" value="1"/>
</dbReference>
<evidence type="ECO:0000256" key="2">
    <source>
        <dbReference type="ARBA" id="ARBA00023043"/>
    </source>
</evidence>